<dbReference type="EMBL" id="PVNK01000165">
    <property type="protein sequence ID" value="PRP96566.1"/>
    <property type="molecule type" value="Genomic_DNA"/>
</dbReference>
<accession>A0A2S9XUM0</accession>
<dbReference type="AlphaFoldDB" id="A0A2S9XUM0"/>
<name>A0A2S9XUM0_9BACT</name>
<protein>
    <recommendedName>
        <fullName evidence="3">HEAT repeat protein</fullName>
    </recommendedName>
</protein>
<dbReference type="OrthoDB" id="8089803at2"/>
<dbReference type="RefSeq" id="WP_106392981.1">
    <property type="nucleotide sequence ID" value="NZ_PVNK01000165.1"/>
</dbReference>
<reference evidence="1 2" key="1">
    <citation type="submission" date="2018-03" db="EMBL/GenBank/DDBJ databases">
        <title>Draft Genome Sequences of the Obligatory Marine Myxobacteria Enhygromyxa salina SWB005.</title>
        <authorList>
            <person name="Poehlein A."/>
            <person name="Moghaddam J.A."/>
            <person name="Harms H."/>
            <person name="Alanjari M."/>
            <person name="Koenig G.M."/>
            <person name="Daniel R."/>
            <person name="Schaeberle T.F."/>
        </authorList>
    </citation>
    <scope>NUCLEOTIDE SEQUENCE [LARGE SCALE GENOMIC DNA]</scope>
    <source>
        <strain evidence="1 2">SWB005</strain>
    </source>
</reference>
<comment type="caution">
    <text evidence="1">The sequence shown here is derived from an EMBL/GenBank/DDBJ whole genome shotgun (WGS) entry which is preliminary data.</text>
</comment>
<gene>
    <name evidence="1" type="ORF">ENSA5_36420</name>
</gene>
<sequence>MQRFIGIAPRVVSRRTNERILDRHVDEIAMTWSQRDRACRSHHYRLRELIMVDERVSAHIEGGRLGGARAWQLAFERIEAGEPGTMFAAAALALAGSEARWFEELGQLARAQPELGRELVAGIAWARPSDVSWRLAALARSDQRHDRRLAAAGFGVSGIIPPRPREWLESDDPELVQETLRIVGERGLVEFVDHVNARLDDPVLATRFHAARSALLLDRRHAAVWSALEACMSEPRYAQAAVRWYLRHQDTEAGAASYRMYRERPQLTSLALHAAIGHGRIGVVDDLITLMHEPEHARLAGIAFSVIVGVDVEYADLDLDEDQAEPEDEDPGIDEIDVERFADPLPRPDPEAVRVWWAAHAGEFDPNQRYLRGRAIDESSLRETLVAGTQFERMLAAEDLAALRRGSLYLTRQPGQRQARDWLGW</sequence>
<dbReference type="Proteomes" id="UP000237968">
    <property type="component" value="Unassembled WGS sequence"/>
</dbReference>
<keyword evidence="2" id="KW-1185">Reference proteome</keyword>
<organism evidence="1 2">
    <name type="scientific">Enhygromyxa salina</name>
    <dbReference type="NCBI Taxonomy" id="215803"/>
    <lineage>
        <taxon>Bacteria</taxon>
        <taxon>Pseudomonadati</taxon>
        <taxon>Myxococcota</taxon>
        <taxon>Polyangia</taxon>
        <taxon>Nannocystales</taxon>
        <taxon>Nannocystaceae</taxon>
        <taxon>Enhygromyxa</taxon>
    </lineage>
</organism>
<evidence type="ECO:0008006" key="3">
    <source>
        <dbReference type="Google" id="ProtNLM"/>
    </source>
</evidence>
<proteinExistence type="predicted"/>
<evidence type="ECO:0000313" key="2">
    <source>
        <dbReference type="Proteomes" id="UP000237968"/>
    </source>
</evidence>
<evidence type="ECO:0000313" key="1">
    <source>
        <dbReference type="EMBL" id="PRP96566.1"/>
    </source>
</evidence>